<protein>
    <submittedName>
        <fullName evidence="3">ABC transporter substrate-binding protein</fullName>
    </submittedName>
</protein>
<keyword evidence="1" id="KW-0732">Signal</keyword>
<dbReference type="AlphaFoldDB" id="A0A951U7E4"/>
<reference evidence="3" key="2">
    <citation type="journal article" date="2022" name="Microbiol. Resour. Announc.">
        <title>Metagenome Sequencing to Explore Phylogenomics of Terrestrial Cyanobacteria.</title>
        <authorList>
            <person name="Ward R.D."/>
            <person name="Stajich J.E."/>
            <person name="Johansen J.R."/>
            <person name="Huntemann M."/>
            <person name="Clum A."/>
            <person name="Foster B."/>
            <person name="Foster B."/>
            <person name="Roux S."/>
            <person name="Palaniappan K."/>
            <person name="Varghese N."/>
            <person name="Mukherjee S."/>
            <person name="Reddy T.B.K."/>
            <person name="Daum C."/>
            <person name="Copeland A."/>
            <person name="Chen I.A."/>
            <person name="Ivanova N.N."/>
            <person name="Kyrpides N.C."/>
            <person name="Shapiro N."/>
            <person name="Eloe-Fadrosh E.A."/>
            <person name="Pietrasiak N."/>
        </authorList>
    </citation>
    <scope>NUCLEOTIDE SEQUENCE</scope>
    <source>
        <strain evidence="3">GSE-TBD4-15B</strain>
    </source>
</reference>
<sequence length="275" mass="30439">MAPVLAQSGTNLAQIAAASNQTKRSAMPPDIQKIRQRGKLIVALLNRENSPFFMTDAARDFTGLDVKLAAGLAEQLGVTVEFNRKAQTFDEVVKTVYDLKADLAISKLSRTLNRAERVRFSQPYLKMRQGLLVNRLQIAQQANGRSMTEVVRNLQGKIGVIRGSSYVGFTQKKFPNATVVEFPTWAEAVEAVIRGNILATYRDEIEVKKIVLSQPNTALTLQTIAFTDTQDSIAVALPWDSPQLLAYVNQFLETNFVDYSAESLLQEYPTVTAAP</sequence>
<comment type="caution">
    <text evidence="3">The sequence shown here is derived from an EMBL/GenBank/DDBJ whole genome shotgun (WGS) entry which is preliminary data.</text>
</comment>
<dbReference type="InterPro" id="IPR001638">
    <property type="entry name" value="Solute-binding_3/MltF_N"/>
</dbReference>
<feature type="domain" description="Solute-binding protein family 3/N-terminal" evidence="2">
    <location>
        <begin position="39"/>
        <end position="272"/>
    </location>
</feature>
<name>A0A951U7E4_9CYAN</name>
<dbReference type="Gene3D" id="3.40.190.10">
    <property type="entry name" value="Periplasmic binding protein-like II"/>
    <property type="match status" value="2"/>
</dbReference>
<dbReference type="SMART" id="SM00062">
    <property type="entry name" value="PBPb"/>
    <property type="match status" value="1"/>
</dbReference>
<proteinExistence type="predicted"/>
<dbReference type="SUPFAM" id="SSF53850">
    <property type="entry name" value="Periplasmic binding protein-like II"/>
    <property type="match status" value="1"/>
</dbReference>
<reference evidence="3" key="1">
    <citation type="submission" date="2021-05" db="EMBL/GenBank/DDBJ databases">
        <authorList>
            <person name="Pietrasiak N."/>
            <person name="Ward R."/>
            <person name="Stajich J.E."/>
            <person name="Kurbessoian T."/>
        </authorList>
    </citation>
    <scope>NUCLEOTIDE SEQUENCE</scope>
    <source>
        <strain evidence="3">GSE-TBD4-15B</strain>
    </source>
</reference>
<dbReference type="Pfam" id="PF00497">
    <property type="entry name" value="SBP_bac_3"/>
    <property type="match status" value="1"/>
</dbReference>
<accession>A0A951U7E4</accession>
<evidence type="ECO:0000313" key="3">
    <source>
        <dbReference type="EMBL" id="MBW4467417.1"/>
    </source>
</evidence>
<evidence type="ECO:0000313" key="4">
    <source>
        <dbReference type="Proteomes" id="UP000707356"/>
    </source>
</evidence>
<dbReference type="EMBL" id="JAHHHV010000076">
    <property type="protein sequence ID" value="MBW4467417.1"/>
    <property type="molecule type" value="Genomic_DNA"/>
</dbReference>
<dbReference type="PANTHER" id="PTHR35936:SF17">
    <property type="entry name" value="ARGININE-BINDING EXTRACELLULAR PROTEIN ARTP"/>
    <property type="match status" value="1"/>
</dbReference>
<evidence type="ECO:0000259" key="2">
    <source>
        <dbReference type="SMART" id="SM00062"/>
    </source>
</evidence>
<gene>
    <name evidence="3" type="ORF">KME07_18480</name>
</gene>
<dbReference type="Proteomes" id="UP000707356">
    <property type="component" value="Unassembled WGS sequence"/>
</dbReference>
<dbReference type="CDD" id="cd13530">
    <property type="entry name" value="PBP2_peptides_like"/>
    <property type="match status" value="1"/>
</dbReference>
<dbReference type="PANTHER" id="PTHR35936">
    <property type="entry name" value="MEMBRANE-BOUND LYTIC MUREIN TRANSGLYCOSYLASE F"/>
    <property type="match status" value="1"/>
</dbReference>
<evidence type="ECO:0000256" key="1">
    <source>
        <dbReference type="ARBA" id="ARBA00022729"/>
    </source>
</evidence>
<organism evidence="3 4">
    <name type="scientific">Pegethrix bostrychoides GSE-TBD4-15B</name>
    <dbReference type="NCBI Taxonomy" id="2839662"/>
    <lineage>
        <taxon>Bacteria</taxon>
        <taxon>Bacillati</taxon>
        <taxon>Cyanobacteriota</taxon>
        <taxon>Cyanophyceae</taxon>
        <taxon>Oculatellales</taxon>
        <taxon>Oculatellaceae</taxon>
        <taxon>Pegethrix</taxon>
    </lineage>
</organism>